<keyword evidence="2" id="KW-1185">Reference proteome</keyword>
<reference evidence="1 2" key="1">
    <citation type="journal article" date="2023" name="Sci. Data">
        <title>Genome assembly of the Korean intertidal mud-creeper Batillaria attramentaria.</title>
        <authorList>
            <person name="Patra A.K."/>
            <person name="Ho P.T."/>
            <person name="Jun S."/>
            <person name="Lee S.J."/>
            <person name="Kim Y."/>
            <person name="Won Y.J."/>
        </authorList>
    </citation>
    <scope>NUCLEOTIDE SEQUENCE [LARGE SCALE GENOMIC DNA]</scope>
    <source>
        <strain evidence="1">Wonlab-2016</strain>
    </source>
</reference>
<sequence>MMINARTQHTSEEKSCQPVSCGLNRIVTVQMKSQLLRLASHILVELVDRKKLLMSWCVTTSEEEKRTREESQHARNVVMSLKLASKMGCSAEGKYTFLSSIDQ</sequence>
<gene>
    <name evidence="1" type="ORF">BaRGS_00027484</name>
</gene>
<proteinExistence type="predicted"/>
<accession>A0ABD0K214</accession>
<organism evidence="1 2">
    <name type="scientific">Batillaria attramentaria</name>
    <dbReference type="NCBI Taxonomy" id="370345"/>
    <lineage>
        <taxon>Eukaryota</taxon>
        <taxon>Metazoa</taxon>
        <taxon>Spiralia</taxon>
        <taxon>Lophotrochozoa</taxon>
        <taxon>Mollusca</taxon>
        <taxon>Gastropoda</taxon>
        <taxon>Caenogastropoda</taxon>
        <taxon>Sorbeoconcha</taxon>
        <taxon>Cerithioidea</taxon>
        <taxon>Batillariidae</taxon>
        <taxon>Batillaria</taxon>
    </lineage>
</organism>
<name>A0ABD0K214_9CAEN</name>
<evidence type="ECO:0000313" key="1">
    <source>
        <dbReference type="EMBL" id="KAK7481224.1"/>
    </source>
</evidence>
<protein>
    <submittedName>
        <fullName evidence="1">Uncharacterized protein</fullName>
    </submittedName>
</protein>
<evidence type="ECO:0000313" key="2">
    <source>
        <dbReference type="Proteomes" id="UP001519460"/>
    </source>
</evidence>
<comment type="caution">
    <text evidence="1">The sequence shown here is derived from an EMBL/GenBank/DDBJ whole genome shotgun (WGS) entry which is preliminary data.</text>
</comment>
<dbReference type="AlphaFoldDB" id="A0ABD0K214"/>
<dbReference type="EMBL" id="JACVVK020000265">
    <property type="protein sequence ID" value="KAK7481224.1"/>
    <property type="molecule type" value="Genomic_DNA"/>
</dbReference>
<dbReference type="Proteomes" id="UP001519460">
    <property type="component" value="Unassembled WGS sequence"/>
</dbReference>